<sequence length="83" mass="9443">MVKQAFCRLLTLPLTFGGQMNRSGGTSRSTSSRPPSFTFRELLVVQIHRSDIRITRQLPIALRIRRPSASAKLWHRSAVYGFN</sequence>
<proteinExistence type="predicted"/>
<evidence type="ECO:0000313" key="1">
    <source>
        <dbReference type="EMBL" id="CAL1712172.1"/>
    </source>
</evidence>
<evidence type="ECO:0008006" key="3">
    <source>
        <dbReference type="Google" id="ProtNLM"/>
    </source>
</evidence>
<protein>
    <recommendedName>
        <fullName evidence="3">Secreted protein</fullName>
    </recommendedName>
</protein>
<name>A0ABP1DWJ2_9APHY</name>
<gene>
    <name evidence="1" type="ORF">GFSPODELE1_LOCUS8704</name>
</gene>
<organism evidence="1 2">
    <name type="scientific">Somion occarium</name>
    <dbReference type="NCBI Taxonomy" id="3059160"/>
    <lineage>
        <taxon>Eukaryota</taxon>
        <taxon>Fungi</taxon>
        <taxon>Dikarya</taxon>
        <taxon>Basidiomycota</taxon>
        <taxon>Agaricomycotina</taxon>
        <taxon>Agaricomycetes</taxon>
        <taxon>Polyporales</taxon>
        <taxon>Cerrenaceae</taxon>
        <taxon>Somion</taxon>
    </lineage>
</organism>
<accession>A0ABP1DWJ2</accession>
<reference evidence="2" key="1">
    <citation type="submission" date="2024-04" db="EMBL/GenBank/DDBJ databases">
        <authorList>
            <person name="Shaw F."/>
            <person name="Minotto A."/>
        </authorList>
    </citation>
    <scope>NUCLEOTIDE SEQUENCE [LARGE SCALE GENOMIC DNA]</scope>
</reference>
<evidence type="ECO:0000313" key="2">
    <source>
        <dbReference type="Proteomes" id="UP001497453"/>
    </source>
</evidence>
<dbReference type="EMBL" id="OZ037950">
    <property type="protein sequence ID" value="CAL1712172.1"/>
    <property type="molecule type" value="Genomic_DNA"/>
</dbReference>
<keyword evidence="2" id="KW-1185">Reference proteome</keyword>
<dbReference type="Proteomes" id="UP001497453">
    <property type="component" value="Chromosome 7"/>
</dbReference>